<evidence type="ECO:0000256" key="5">
    <source>
        <dbReference type="ARBA" id="ARBA00011748"/>
    </source>
</evidence>
<keyword evidence="17" id="KW-0464">Manganese</keyword>
<dbReference type="PANTHER" id="PTHR23033:SF14">
    <property type="entry name" value="GLYCOPROTEIN-N-ACETYLGALACTOSAMINE 3-BETA-GALACTOSYLTRANSFERASE 1-RELATED"/>
    <property type="match status" value="1"/>
</dbReference>
<keyword evidence="9" id="KW-0812">Transmembrane</keyword>
<comment type="subunit">
    <text evidence="5">Homodimer; disulfide-linked.</text>
</comment>
<keyword evidence="15" id="KW-1015">Disulfide bond</keyword>
<keyword evidence="7" id="KW-0328">Glycosyltransferase</keyword>
<evidence type="ECO:0000256" key="20">
    <source>
        <dbReference type="ARBA" id="ARBA00042009"/>
    </source>
</evidence>
<evidence type="ECO:0000256" key="21">
    <source>
        <dbReference type="ARBA" id="ARBA00043065"/>
    </source>
</evidence>
<evidence type="ECO:0000256" key="14">
    <source>
        <dbReference type="ARBA" id="ARBA00023136"/>
    </source>
</evidence>
<keyword evidence="10" id="KW-0479">Metal-binding</keyword>
<evidence type="ECO:0000256" key="13">
    <source>
        <dbReference type="ARBA" id="ARBA00022989"/>
    </source>
</evidence>
<dbReference type="Proteomes" id="UP000479000">
    <property type="component" value="Unassembled WGS sequence"/>
</dbReference>
<comment type="function">
    <text evidence="22">Glycosyltransferase that generates the core 1 O-glycan Gal-beta1-3GalNAc-alpha1-Ser/Thr (T antigen), which is a precursor for many extended O-glycans in glycoproteins.</text>
</comment>
<keyword evidence="12" id="KW-0735">Signal-anchor</keyword>
<comment type="similarity">
    <text evidence="4">Belongs to the glycosyltransferase 31 family. Beta3-Gal-T subfamily.</text>
</comment>
<evidence type="ECO:0000256" key="1">
    <source>
        <dbReference type="ARBA" id="ARBA00001936"/>
    </source>
</evidence>
<proteinExistence type="inferred from homology"/>
<evidence type="ECO:0000256" key="10">
    <source>
        <dbReference type="ARBA" id="ARBA00022723"/>
    </source>
</evidence>
<keyword evidence="25" id="KW-1185">Reference proteome</keyword>
<comment type="pathway">
    <text evidence="3">Protein modification; protein glycosylation.</text>
</comment>
<dbReference type="AlphaFoldDB" id="A0A6H5GSA3"/>
<evidence type="ECO:0000256" key="3">
    <source>
        <dbReference type="ARBA" id="ARBA00004922"/>
    </source>
</evidence>
<dbReference type="EMBL" id="CADCXU010017654">
    <property type="protein sequence ID" value="CAB0006432.1"/>
    <property type="molecule type" value="Genomic_DNA"/>
</dbReference>
<feature type="domain" description="Fringe-like glycosyltransferase" evidence="23">
    <location>
        <begin position="128"/>
        <end position="296"/>
    </location>
</feature>
<evidence type="ECO:0000313" key="25">
    <source>
        <dbReference type="Proteomes" id="UP000479000"/>
    </source>
</evidence>
<dbReference type="FunFam" id="3.90.550.50:FF:000017">
    <property type="entry name" value="Glycoprotein-N-acetylgalactosamine 3-beta-galactosyltransferase 1"/>
    <property type="match status" value="1"/>
</dbReference>
<keyword evidence="16" id="KW-0325">Glycoprotein</keyword>
<evidence type="ECO:0000256" key="17">
    <source>
        <dbReference type="ARBA" id="ARBA00023211"/>
    </source>
</evidence>
<dbReference type="InterPro" id="IPR003378">
    <property type="entry name" value="Fringe-like_glycosylTrfase"/>
</dbReference>
<evidence type="ECO:0000256" key="19">
    <source>
        <dbReference type="ARBA" id="ARBA00041226"/>
    </source>
</evidence>
<evidence type="ECO:0000313" key="24">
    <source>
        <dbReference type="EMBL" id="CAB0006432.1"/>
    </source>
</evidence>
<organism evidence="24 25">
    <name type="scientific">Nesidiocoris tenuis</name>
    <dbReference type="NCBI Taxonomy" id="355587"/>
    <lineage>
        <taxon>Eukaryota</taxon>
        <taxon>Metazoa</taxon>
        <taxon>Ecdysozoa</taxon>
        <taxon>Arthropoda</taxon>
        <taxon>Hexapoda</taxon>
        <taxon>Insecta</taxon>
        <taxon>Pterygota</taxon>
        <taxon>Neoptera</taxon>
        <taxon>Paraneoptera</taxon>
        <taxon>Hemiptera</taxon>
        <taxon>Heteroptera</taxon>
        <taxon>Panheteroptera</taxon>
        <taxon>Cimicomorpha</taxon>
        <taxon>Miridae</taxon>
        <taxon>Dicyphina</taxon>
        <taxon>Nesidiocoris</taxon>
    </lineage>
</organism>
<comment type="cofactor">
    <cofactor evidence="1">
        <name>Mn(2+)</name>
        <dbReference type="ChEBI" id="CHEBI:29035"/>
    </cofactor>
</comment>
<comment type="subcellular location">
    <subcellularLocation>
        <location evidence="2">Membrane</location>
        <topology evidence="2">Single-pass type II membrane protein</topology>
    </subcellularLocation>
</comment>
<evidence type="ECO:0000256" key="4">
    <source>
        <dbReference type="ARBA" id="ARBA00006462"/>
    </source>
</evidence>
<evidence type="ECO:0000259" key="23">
    <source>
        <dbReference type="Pfam" id="PF02434"/>
    </source>
</evidence>
<dbReference type="GO" id="GO:0016020">
    <property type="term" value="C:membrane"/>
    <property type="evidence" value="ECO:0007669"/>
    <property type="project" value="UniProtKB-SubCell"/>
</dbReference>
<name>A0A6H5GSA3_9HEMI</name>
<evidence type="ECO:0000256" key="16">
    <source>
        <dbReference type="ARBA" id="ARBA00023180"/>
    </source>
</evidence>
<evidence type="ECO:0000256" key="6">
    <source>
        <dbReference type="ARBA" id="ARBA00012557"/>
    </source>
</evidence>
<dbReference type="EC" id="2.4.1.122" evidence="6"/>
<gene>
    <name evidence="24" type="ORF">NTEN_LOCUS11909</name>
</gene>
<protein>
    <recommendedName>
        <fullName evidence="18">Glycoprotein-N-acetylgalactosamine 3-beta-galactosyltransferase 1</fullName>
        <ecNumber evidence="6">2.4.1.122</ecNumber>
    </recommendedName>
    <alternativeName>
        <fullName evidence="20">Core 1 O-glycan T-synthase</fullName>
    </alternativeName>
    <alternativeName>
        <fullName evidence="21">Core 1 UDP-galactose:N-acetylgalactosamine-alpha-R beta 1,3-galactosyltransferase 1</fullName>
    </alternativeName>
    <alternativeName>
        <fullName evidence="19">Core 1 beta1,3-galactosyltransferase 1</fullName>
    </alternativeName>
</protein>
<keyword evidence="14" id="KW-0472">Membrane</keyword>
<evidence type="ECO:0000256" key="11">
    <source>
        <dbReference type="ARBA" id="ARBA00022741"/>
    </source>
</evidence>
<dbReference type="GO" id="GO:0000166">
    <property type="term" value="F:nucleotide binding"/>
    <property type="evidence" value="ECO:0007669"/>
    <property type="project" value="UniProtKB-KW"/>
</dbReference>
<dbReference type="GO" id="GO:0016263">
    <property type="term" value="F:glycoprotein-N-acetylgalactosamine 3-beta-galactosyltransferase activity"/>
    <property type="evidence" value="ECO:0007669"/>
    <property type="project" value="UniProtKB-EC"/>
</dbReference>
<keyword evidence="8" id="KW-0808">Transferase</keyword>
<evidence type="ECO:0000256" key="12">
    <source>
        <dbReference type="ARBA" id="ARBA00022968"/>
    </source>
</evidence>
<evidence type="ECO:0000256" key="22">
    <source>
        <dbReference type="ARBA" id="ARBA00059245"/>
    </source>
</evidence>
<dbReference type="GO" id="GO:0030145">
    <property type="term" value="F:manganese ion binding"/>
    <property type="evidence" value="ECO:0007669"/>
    <property type="project" value="UniProtKB-ARBA"/>
</dbReference>
<evidence type="ECO:0000256" key="7">
    <source>
        <dbReference type="ARBA" id="ARBA00022676"/>
    </source>
</evidence>
<reference evidence="24 25" key="1">
    <citation type="submission" date="2020-02" db="EMBL/GenBank/DDBJ databases">
        <authorList>
            <person name="Ferguson B K."/>
        </authorList>
    </citation>
    <scope>NUCLEOTIDE SEQUENCE [LARGE SCALE GENOMIC DNA]</scope>
</reference>
<keyword evidence="11" id="KW-0547">Nucleotide-binding</keyword>
<dbReference type="UniPathway" id="UPA00378"/>
<keyword evidence="13" id="KW-1133">Transmembrane helix</keyword>
<dbReference type="PANTHER" id="PTHR23033">
    <property type="entry name" value="BETA1,3-GALACTOSYLTRANSFERASE"/>
    <property type="match status" value="1"/>
</dbReference>
<evidence type="ECO:0000256" key="9">
    <source>
        <dbReference type="ARBA" id="ARBA00022692"/>
    </source>
</evidence>
<dbReference type="Gene3D" id="3.90.550.50">
    <property type="match status" value="1"/>
</dbReference>
<dbReference type="Pfam" id="PF02434">
    <property type="entry name" value="Fringe"/>
    <property type="match status" value="1"/>
</dbReference>
<sequence>MTYVEDGFRIGFRQNANSLEAEAFVLQRPTLMGTCNEVSAQSRVYQLIFLIRFLTNITTDLWAPSCQAFRVRGPAIHTHRHPDQLYSHDVDDDHAAEISGTFGTHADDEEFHKGENLVAQDLAKKVRILCWVMTSPKNHDKKAKHVKATWGKRCNILLFMSSQYDERLPTIALPVSEGRDNLWDKTKQAFMHVYNHYFDEADWFMKADDDTYVIVENLRYMLVDYNTSEPAYFGCRFKPYIKQGYMSGGAGYVLSKEALRRFINDALPDPKKCRPDAKGNEDVEMGKCMANVNVQAMDTRDSLGRGRFFPFVPEHHLIPGHSPPDFWYWKWVYYPSTEGIECCSDTAISFHYVSPELMYVMDYLIYHLRPYGITHTVHGPAKLPARPKLKYLTSPSPNNVRRKRSP</sequence>
<evidence type="ECO:0000256" key="15">
    <source>
        <dbReference type="ARBA" id="ARBA00023157"/>
    </source>
</evidence>
<evidence type="ECO:0000256" key="2">
    <source>
        <dbReference type="ARBA" id="ARBA00004606"/>
    </source>
</evidence>
<accession>A0A6H5GSA3</accession>
<dbReference type="InterPro" id="IPR026050">
    <property type="entry name" value="C1GALT1/C1GALT1_chp1"/>
</dbReference>
<dbReference type="OrthoDB" id="414175at2759"/>
<evidence type="ECO:0000256" key="18">
    <source>
        <dbReference type="ARBA" id="ARBA00040898"/>
    </source>
</evidence>
<evidence type="ECO:0000256" key="8">
    <source>
        <dbReference type="ARBA" id="ARBA00022679"/>
    </source>
</evidence>